<feature type="compositionally biased region" description="Polar residues" evidence="5">
    <location>
        <begin position="283"/>
        <end position="292"/>
    </location>
</feature>
<organism evidence="7 8">
    <name type="scientific">Cryomyces minteri</name>
    <dbReference type="NCBI Taxonomy" id="331657"/>
    <lineage>
        <taxon>Eukaryota</taxon>
        <taxon>Fungi</taxon>
        <taxon>Dikarya</taxon>
        <taxon>Ascomycota</taxon>
        <taxon>Pezizomycotina</taxon>
        <taxon>Dothideomycetes</taxon>
        <taxon>Dothideomycetes incertae sedis</taxon>
        <taxon>Cryomyces</taxon>
    </lineage>
</organism>
<dbReference type="PROSITE" id="PS01359">
    <property type="entry name" value="ZF_PHD_1"/>
    <property type="match status" value="1"/>
</dbReference>
<feature type="region of interest" description="Disordered" evidence="5">
    <location>
        <begin position="85"/>
        <end position="205"/>
    </location>
</feature>
<evidence type="ECO:0000256" key="4">
    <source>
        <dbReference type="PROSITE-ProRule" id="PRU00146"/>
    </source>
</evidence>
<gene>
    <name evidence="7" type="ORF">B0A49_08841</name>
</gene>
<dbReference type="PANTHER" id="PTHR47636">
    <property type="entry name" value="TRANSCRIPTIONAL REGULATORY PROTEIN RCO1"/>
    <property type="match status" value="1"/>
</dbReference>
<keyword evidence="2 4" id="KW-0863">Zinc-finger</keyword>
<feature type="compositionally biased region" description="Basic and acidic residues" evidence="5">
    <location>
        <begin position="32"/>
        <end position="46"/>
    </location>
</feature>
<keyword evidence="1" id="KW-0479">Metal-binding</keyword>
<dbReference type="InterPro" id="IPR019787">
    <property type="entry name" value="Znf_PHD-finger"/>
</dbReference>
<evidence type="ECO:0000256" key="3">
    <source>
        <dbReference type="ARBA" id="ARBA00022833"/>
    </source>
</evidence>
<accession>A0A4U0X0U4</accession>
<dbReference type="AlphaFoldDB" id="A0A4U0X0U4"/>
<dbReference type="OrthoDB" id="5876363at2759"/>
<dbReference type="InterPro" id="IPR019786">
    <property type="entry name" value="Zinc_finger_PHD-type_CS"/>
</dbReference>
<feature type="compositionally biased region" description="Low complexity" evidence="5">
    <location>
        <begin position="155"/>
        <end position="185"/>
    </location>
</feature>
<feature type="compositionally biased region" description="Low complexity" evidence="5">
    <location>
        <begin position="355"/>
        <end position="377"/>
    </location>
</feature>
<dbReference type="PANTHER" id="PTHR47636:SF1">
    <property type="entry name" value="TRANSCRIPTIONAL REGULATORY PROTEIN RCO1"/>
    <property type="match status" value="1"/>
</dbReference>
<dbReference type="InterPro" id="IPR001965">
    <property type="entry name" value="Znf_PHD"/>
</dbReference>
<keyword evidence="8" id="KW-1185">Reference proteome</keyword>
<dbReference type="SUPFAM" id="SSF57903">
    <property type="entry name" value="FYVE/PHD zinc finger"/>
    <property type="match status" value="2"/>
</dbReference>
<dbReference type="Pfam" id="PF00628">
    <property type="entry name" value="PHD"/>
    <property type="match status" value="2"/>
</dbReference>
<dbReference type="GO" id="GO:0008270">
    <property type="term" value="F:zinc ion binding"/>
    <property type="evidence" value="ECO:0007669"/>
    <property type="project" value="UniProtKB-KW"/>
</dbReference>
<dbReference type="Gene3D" id="3.30.40.10">
    <property type="entry name" value="Zinc/RING finger domain, C3HC4 (zinc finger)"/>
    <property type="match status" value="2"/>
</dbReference>
<feature type="compositionally biased region" description="Polar residues" evidence="5">
    <location>
        <begin position="301"/>
        <end position="314"/>
    </location>
</feature>
<feature type="region of interest" description="Disordered" evidence="5">
    <location>
        <begin position="1"/>
        <end position="65"/>
    </location>
</feature>
<dbReference type="PROSITE" id="PS50016">
    <property type="entry name" value="ZF_PHD_2"/>
    <property type="match status" value="1"/>
</dbReference>
<dbReference type="InterPro" id="IPR052819">
    <property type="entry name" value="Chromatin_regulatory_protein"/>
</dbReference>
<evidence type="ECO:0000256" key="1">
    <source>
        <dbReference type="ARBA" id="ARBA00022723"/>
    </source>
</evidence>
<reference evidence="7 8" key="1">
    <citation type="submission" date="2017-03" db="EMBL/GenBank/DDBJ databases">
        <title>Genomes of endolithic fungi from Antarctica.</title>
        <authorList>
            <person name="Coleine C."/>
            <person name="Masonjones S."/>
            <person name="Stajich J.E."/>
        </authorList>
    </citation>
    <scope>NUCLEOTIDE SEQUENCE [LARGE SCALE GENOMIC DNA]</scope>
    <source>
        <strain evidence="7 8">CCFEE 5187</strain>
    </source>
</reference>
<evidence type="ECO:0000313" key="7">
    <source>
        <dbReference type="EMBL" id="TKA67835.1"/>
    </source>
</evidence>
<evidence type="ECO:0000256" key="5">
    <source>
        <dbReference type="SAM" id="MobiDB-lite"/>
    </source>
</evidence>
<feature type="domain" description="PHD-type" evidence="6">
    <location>
        <begin position="577"/>
        <end position="627"/>
    </location>
</feature>
<feature type="compositionally biased region" description="Polar residues" evidence="5">
    <location>
        <begin position="117"/>
        <end position="127"/>
    </location>
</feature>
<feature type="compositionally biased region" description="Low complexity" evidence="5">
    <location>
        <begin position="193"/>
        <end position="202"/>
    </location>
</feature>
<dbReference type="EMBL" id="NAJN01000874">
    <property type="protein sequence ID" value="TKA67835.1"/>
    <property type="molecule type" value="Genomic_DNA"/>
</dbReference>
<comment type="caution">
    <text evidence="7">The sequence shown here is derived from an EMBL/GenBank/DDBJ whole genome shotgun (WGS) entry which is preliminary data.</text>
</comment>
<name>A0A4U0X0U4_9PEZI</name>
<dbReference type="GO" id="GO:0032221">
    <property type="term" value="C:Rpd3S complex"/>
    <property type="evidence" value="ECO:0007669"/>
    <property type="project" value="TreeGrafter"/>
</dbReference>
<sequence>MASLSGRPTRRSSRMSSPAQRATDSSPALVPETKKEKGRSFMDKWVEPPLAAPRPSFADHGGNPYGVLEHMQPLGTLPSIKLKGKMKQETLRKSALAKNVGGHASDSARATPDVATSVESPRSQSLQPDEGPPVPPPVVDDQVDDDYVPNEVKTRASSRTAKATSAAASASVSASAPPHASASVPAPTPTPTPHHNTPTSRTKVGRASLETIVEAAVKRSAVVGNPDLGLAIRKIYLDSQHDQGLADLLDAVLGQKATAEQTLGFQAVIKRARKQLKSRDSNASKSRRSVASSIEPPLSPSKHNISAPANNTSAEHCAGSVSKEKPVKISLRVMSPQEMPNVNGEMSRVNGANGTATTTTPPTRARSISTTSSLTSLDSVDEDAMESANLNGTSSGQPPSGGQPMNDNSLKRSSAEAGLAAEERDNALEAKKQKLKNSFDDVPFTSSSIRQSLSRRLPTAAAQAPSSGLQASSNLALPAHLRNGAGKHARDDTSELASPLSDNFPLDSAATSRQGTPGVLGRPAKRLKPTQAPAKTKMSTSPQKKATGGPTGSSSRPGGGRDSPVGYDDNEQASENNDFCNSCGGIGYLVCCDGCDKSFHFVCCDPPLTEGAPELEQSFYCHGCVEHKNVQPKRTGCFASLLNAITAHNPINFALPRDVRTYFEGVATARDGTYTDTATAKARRNRTGYDESPDYLKTSDTEGNVILCHNCRKSSLGGRPLLTCDKCQAHWHLDCLNPPLANPPARLWDGTMRPWICPAHTDHDPHEMDLIKDGGRNIRVRRPKKAKIVDPAFPRGFRNNGLIEVLNEPSDDDFYEEEGTDGVIYRLPEKAIKLDFIAKVKESRACERQQLERKRAREEADAELWQPSKRARTEADANLAANMRKHSFAEQQTAMNLMQLAGQNADTDLGADRTTNLIAALIAEAPTDVVASITASEAQRPSSSSANPPPPSAQQSQDGLAQIELMDLFKLQELIRLRIEAITTATVANTNDVATSSAATAADDGTAATDVAAMNETTAMKAATATNEITAVNAATATNDTTATNGITGVNDAATATGFASESGVVAMHKVTASNDGTAASGVAATNDTTASNDATAASDAAAVGGVTAEGGIAASNGVVAANGIAAPHNATATGDVLTEGGTTTSSGATVASG</sequence>
<dbReference type="GO" id="GO:0006357">
    <property type="term" value="P:regulation of transcription by RNA polymerase II"/>
    <property type="evidence" value="ECO:0007669"/>
    <property type="project" value="TreeGrafter"/>
</dbReference>
<dbReference type="InterPro" id="IPR013083">
    <property type="entry name" value="Znf_RING/FYVE/PHD"/>
</dbReference>
<evidence type="ECO:0000259" key="6">
    <source>
        <dbReference type="PROSITE" id="PS50016"/>
    </source>
</evidence>
<dbReference type="STRING" id="331657.A0A4U0X0U4"/>
<proteinExistence type="predicted"/>
<feature type="compositionally biased region" description="Low complexity" evidence="5">
    <location>
        <begin position="394"/>
        <end position="404"/>
    </location>
</feature>
<feature type="region of interest" description="Disordered" evidence="5">
    <location>
        <begin position="935"/>
        <end position="958"/>
    </location>
</feature>
<dbReference type="CDD" id="cd15534">
    <property type="entry name" value="PHD2_PHF12_Rco1"/>
    <property type="match status" value="1"/>
</dbReference>
<evidence type="ECO:0000313" key="8">
    <source>
        <dbReference type="Proteomes" id="UP000308768"/>
    </source>
</evidence>
<feature type="region of interest" description="Disordered" evidence="5">
    <location>
        <begin position="274"/>
        <end position="420"/>
    </location>
</feature>
<keyword evidence="3" id="KW-0862">Zinc</keyword>
<dbReference type="InterPro" id="IPR011011">
    <property type="entry name" value="Znf_FYVE_PHD"/>
</dbReference>
<dbReference type="Proteomes" id="UP000308768">
    <property type="component" value="Unassembled WGS sequence"/>
</dbReference>
<feature type="region of interest" description="Disordered" evidence="5">
    <location>
        <begin position="484"/>
        <end position="570"/>
    </location>
</feature>
<dbReference type="SMART" id="SM00249">
    <property type="entry name" value="PHD"/>
    <property type="match status" value="2"/>
</dbReference>
<protein>
    <recommendedName>
        <fullName evidence="6">PHD-type domain-containing protein</fullName>
    </recommendedName>
</protein>
<evidence type="ECO:0000256" key="2">
    <source>
        <dbReference type="ARBA" id="ARBA00022771"/>
    </source>
</evidence>